<gene>
    <name evidence="2" type="ORF">IAB26_01300</name>
</gene>
<dbReference type="EMBL" id="DVFT01000018">
    <property type="protein sequence ID" value="HIQ95176.1"/>
    <property type="molecule type" value="Genomic_DNA"/>
</dbReference>
<comment type="caution">
    <text evidence="2">The sequence shown here is derived from an EMBL/GenBank/DDBJ whole genome shotgun (WGS) entry which is preliminary data.</text>
</comment>
<dbReference type="InterPro" id="IPR021686">
    <property type="entry name" value="DUF3268"/>
</dbReference>
<evidence type="ECO:0000256" key="1">
    <source>
        <dbReference type="SAM" id="MobiDB-lite"/>
    </source>
</evidence>
<sequence>MKKRKKQTEVFCPYCGRRAVLRPITYVVGENRRIFDPDQMVYVCSAYPACNAYVAANKKNLRPLGSLADGELRNLRIQAHRALRSLWQNGYLSEKDAYHWLSGKLGLPEKDTHIAKFSHYRCKETIRCCEAYIEERREFEKKGRRMTKSRKEGSHDTKGNRT</sequence>
<dbReference type="Pfam" id="PF11672">
    <property type="entry name" value="DUF3268"/>
    <property type="match status" value="1"/>
</dbReference>
<organism evidence="2 3">
    <name type="scientific">Candidatus Limivivens merdigallinarum</name>
    <dbReference type="NCBI Taxonomy" id="2840859"/>
    <lineage>
        <taxon>Bacteria</taxon>
        <taxon>Bacillati</taxon>
        <taxon>Bacillota</taxon>
        <taxon>Clostridia</taxon>
        <taxon>Lachnospirales</taxon>
        <taxon>Lachnospiraceae</taxon>
        <taxon>Lachnospiraceae incertae sedis</taxon>
        <taxon>Candidatus Limivivens</taxon>
    </lineage>
</organism>
<dbReference type="Proteomes" id="UP000886886">
    <property type="component" value="Unassembled WGS sequence"/>
</dbReference>
<proteinExistence type="predicted"/>
<evidence type="ECO:0000313" key="2">
    <source>
        <dbReference type="EMBL" id="HIQ95176.1"/>
    </source>
</evidence>
<reference evidence="2" key="2">
    <citation type="journal article" date="2021" name="PeerJ">
        <title>Extensive microbial diversity within the chicken gut microbiome revealed by metagenomics and culture.</title>
        <authorList>
            <person name="Gilroy R."/>
            <person name="Ravi A."/>
            <person name="Getino M."/>
            <person name="Pursley I."/>
            <person name="Horton D.L."/>
            <person name="Alikhan N.F."/>
            <person name="Baker D."/>
            <person name="Gharbi K."/>
            <person name="Hall N."/>
            <person name="Watson M."/>
            <person name="Adriaenssens E.M."/>
            <person name="Foster-Nyarko E."/>
            <person name="Jarju S."/>
            <person name="Secka A."/>
            <person name="Antonio M."/>
            <person name="Oren A."/>
            <person name="Chaudhuri R.R."/>
            <person name="La Ragione R."/>
            <person name="Hildebrand F."/>
            <person name="Pallen M.J."/>
        </authorList>
    </citation>
    <scope>NUCLEOTIDE SEQUENCE</scope>
    <source>
        <strain evidence="2">ChiSjej3B21-11622</strain>
    </source>
</reference>
<accession>A0A9D0ZTE8</accession>
<feature type="compositionally biased region" description="Basic and acidic residues" evidence="1">
    <location>
        <begin position="149"/>
        <end position="162"/>
    </location>
</feature>
<evidence type="ECO:0000313" key="3">
    <source>
        <dbReference type="Proteomes" id="UP000886886"/>
    </source>
</evidence>
<name>A0A9D0ZTE8_9FIRM</name>
<feature type="region of interest" description="Disordered" evidence="1">
    <location>
        <begin position="140"/>
        <end position="162"/>
    </location>
</feature>
<reference evidence="2" key="1">
    <citation type="submission" date="2020-10" db="EMBL/GenBank/DDBJ databases">
        <authorList>
            <person name="Gilroy R."/>
        </authorList>
    </citation>
    <scope>NUCLEOTIDE SEQUENCE</scope>
    <source>
        <strain evidence="2">ChiSjej3B21-11622</strain>
    </source>
</reference>
<dbReference type="AlphaFoldDB" id="A0A9D0ZTE8"/>
<protein>
    <submittedName>
        <fullName evidence="2">Uncharacterized protein</fullName>
    </submittedName>
</protein>